<proteinExistence type="predicted"/>
<dbReference type="EMBL" id="AE017244">
    <property type="protein sequence ID" value="AAZ53885.2"/>
    <property type="molecule type" value="Genomic_DNA"/>
</dbReference>
<keyword evidence="1" id="KW-0472">Membrane</keyword>
<sequence>MKSEKNRKIVEEILRKYGLHEKKVKWYWGKFLTKKLNKIYFILKLFWSIFLPLAAIFTIIVIILQLSSLRTYSSDWTTNENRLFAIWQLIYTAISCWIITTIFALPSFIITWLNPKRRFEMKFGKGAMEKFISEIEFTFKNIQKVELIPDITKKPVIVNKLTLPQLSLLAKKYLIFAAEGEIDFNFRIITSKNLVFYLDFSQIFSNFDCITNGNFLVVESKFINNKNKKLLEQNKFKFLEEKLEKLVFQNQNKPFYNFEIILEKPSFLKIIEKINEEVQIKFQHLDEIAAIINNQ</sequence>
<keyword evidence="1" id="KW-1133">Transmembrane helix</keyword>
<gene>
    <name evidence="2" type="ordered locus">MHP7448_0519</name>
</gene>
<evidence type="ECO:0000313" key="2">
    <source>
        <dbReference type="EMBL" id="AAZ53885.2"/>
    </source>
</evidence>
<dbReference type="HOGENOM" id="CLU_942757_0_0_14"/>
<name>Q4A7K4_MESH7</name>
<dbReference type="AlphaFoldDB" id="Q4A7K4"/>
<evidence type="ECO:0000313" key="3">
    <source>
        <dbReference type="Proteomes" id="UP000000553"/>
    </source>
</evidence>
<evidence type="ECO:0000256" key="1">
    <source>
        <dbReference type="SAM" id="Phobius"/>
    </source>
</evidence>
<feature type="transmembrane region" description="Helical" evidence="1">
    <location>
        <begin position="39"/>
        <end position="64"/>
    </location>
</feature>
<keyword evidence="1" id="KW-0812">Transmembrane</keyword>
<dbReference type="KEGG" id="mhp:MHP7448_0519"/>
<protein>
    <submittedName>
        <fullName evidence="2">Uncharacterized protein</fullName>
    </submittedName>
</protein>
<dbReference type="Proteomes" id="UP000000553">
    <property type="component" value="Chromosome"/>
</dbReference>
<organism evidence="2 3">
    <name type="scientific">Mesomycoplasma hyopneumoniae (strain 7448)</name>
    <name type="common">Mycoplasma hyopneumoniae</name>
    <dbReference type="NCBI Taxonomy" id="262722"/>
    <lineage>
        <taxon>Bacteria</taxon>
        <taxon>Bacillati</taxon>
        <taxon>Mycoplasmatota</taxon>
        <taxon>Mycoplasmoidales</taxon>
        <taxon>Metamycoplasmataceae</taxon>
        <taxon>Mesomycoplasma</taxon>
    </lineage>
</organism>
<accession>Q4A7K4</accession>
<feature type="transmembrane region" description="Helical" evidence="1">
    <location>
        <begin position="84"/>
        <end position="113"/>
    </location>
</feature>
<reference evidence="2 3" key="1">
    <citation type="journal article" date="2005" name="J. Bacteriol.">
        <title>Swine and poultry pathogens: the complete genome sequences of two strains of Mycoplasma hyopneumoniae and a strain of Mycoplasma synoviae.</title>
        <authorList>
            <person name="Vasconcelos A.T."/>
            <person name="Ferreira H.B."/>
            <person name="Bizarro C.V."/>
            <person name="Bonatto S.L."/>
            <person name="Carvalho M.O."/>
            <person name="Pinto P.M."/>
            <person name="Almeida D.F."/>
            <person name="Almeida L.G."/>
            <person name="Almeida R."/>
            <person name="Alves-Filho L."/>
            <person name="Assuncao E.N."/>
            <person name="Azevedo V.A."/>
            <person name="Bogo M.R."/>
            <person name="Brigido M.M."/>
            <person name="Brocchi M."/>
            <person name="Burity H.A."/>
            <person name="Camargo A.A."/>
            <person name="Camargo S.S."/>
            <person name="Carepo M.S."/>
            <person name="Carraro D.M."/>
            <person name="de Mattos Cascardo J.C."/>
            <person name="Castro L.A."/>
            <person name="Cavalcanti G."/>
            <person name="Chemale G."/>
            <person name="Collevatti R.G."/>
            <person name="Cunha C.W."/>
            <person name="Dallagiovanna B."/>
            <person name="Dambros B.P."/>
            <person name="Dellagostin O.A."/>
            <person name="Falcao C."/>
            <person name="Fantinatti-Garboggini F."/>
            <person name="Felipe M.S."/>
            <person name="Fiorentin L."/>
            <person name="Franco G.R."/>
            <person name="Freitas N.S."/>
            <person name="Frias D."/>
            <person name="Grangeiro T.B."/>
            <person name="Grisard E.C."/>
            <person name="Guimaraes C.T."/>
            <person name="Hungria M."/>
            <person name="Jardim S.N."/>
            <person name="Krieger M.A."/>
            <person name="Laurino J.P."/>
            <person name="Lima L.F."/>
            <person name="Lopes M.I."/>
            <person name="Loreto E.L."/>
            <person name="Madeira H.M."/>
            <person name="Manfio G.P."/>
            <person name="Maranhao A.Q."/>
            <person name="Martinkovics C.T."/>
            <person name="Medeiros S.R."/>
            <person name="Moreira M.A."/>
            <person name="Neiva M."/>
            <person name="Ramalho-Neto C.E."/>
            <person name="Nicolas M.F."/>
            <person name="Oliveira S.C."/>
            <person name="Paixao R.F."/>
            <person name="Pedrosa F.O."/>
            <person name="Pena S.D."/>
            <person name="Pereira M."/>
            <person name="Pereira-Ferrari L."/>
            <person name="Piffer I."/>
            <person name="Pinto L.S."/>
            <person name="Potrich D.P."/>
            <person name="Salim A.C."/>
            <person name="Santos F.R."/>
            <person name="Schmitt R."/>
            <person name="Schneider M.P."/>
            <person name="Schrank A."/>
            <person name="Schrank I.S."/>
            <person name="Schuck A.F."/>
            <person name="Seuanez H.N."/>
            <person name="Silva D.W."/>
            <person name="Silva R."/>
            <person name="Silva S.C."/>
            <person name="Soares C.M."/>
            <person name="Souza K.R."/>
            <person name="Souza R.C."/>
            <person name="Staats C.C."/>
            <person name="Steffens M.B."/>
            <person name="Teixeira S.M."/>
            <person name="Urmenyi T.P."/>
            <person name="Vainstein M.H."/>
            <person name="Zuccherato L.W."/>
            <person name="Simpson A.J."/>
            <person name="Zaha A."/>
        </authorList>
    </citation>
    <scope>NUCLEOTIDE SEQUENCE [LARGE SCALE GENOMIC DNA]</scope>
    <source>
        <strain evidence="2 3">7448</strain>
    </source>
</reference>